<proteinExistence type="predicted"/>
<dbReference type="OrthoDB" id="9788988at2"/>
<dbReference type="STRING" id="392333.SAMN05660860_00668"/>
<dbReference type="RefSeq" id="WP_161807395.1">
    <property type="nucleotide sequence ID" value="NZ_FNGU01000001.1"/>
</dbReference>
<keyword evidence="1" id="KW-0732">Signal</keyword>
<gene>
    <name evidence="2" type="ORF">SAMN05660860_00668</name>
</gene>
<evidence type="ECO:0000313" key="2">
    <source>
        <dbReference type="EMBL" id="SDL45326.1"/>
    </source>
</evidence>
<evidence type="ECO:0000256" key="1">
    <source>
        <dbReference type="SAM" id="SignalP"/>
    </source>
</evidence>
<dbReference type="InterPro" id="IPR007446">
    <property type="entry name" value="PilP"/>
</dbReference>
<dbReference type="Pfam" id="PF04351">
    <property type="entry name" value="PilP"/>
    <property type="match status" value="1"/>
</dbReference>
<feature type="chain" id="PRO_5010314467" evidence="1">
    <location>
        <begin position="22"/>
        <end position="165"/>
    </location>
</feature>
<accession>A0A1G9K710</accession>
<dbReference type="Proteomes" id="UP000182146">
    <property type="component" value="Unassembled WGS sequence"/>
</dbReference>
<feature type="signal peptide" evidence="1">
    <location>
        <begin position="1"/>
        <end position="21"/>
    </location>
</feature>
<evidence type="ECO:0000313" key="3">
    <source>
        <dbReference type="Proteomes" id="UP000182146"/>
    </source>
</evidence>
<dbReference type="AlphaFoldDB" id="A0A1G9K710"/>
<sequence length="165" mass="18159">MPTRVILALFLAVSLVFTAQAQTTAPANPSPVAAEDTKAVEVPAAADKKPKYVYDPSGRRDPFQSLLEIRKPVARTEPETPLQQFDLGQLRLIGAIVGMDNPRAMVLAPDGKTYIVRVGTRIGKNNGAVVSIEQNRIVVEERFYDFTDEVRTSRQAIELPKREGV</sequence>
<reference evidence="2 3" key="1">
    <citation type="submission" date="2016-10" db="EMBL/GenBank/DDBJ databases">
        <authorList>
            <person name="de Groot N.N."/>
        </authorList>
    </citation>
    <scope>NUCLEOTIDE SEQUENCE [LARGE SCALE GENOMIC DNA]</scope>
    <source>
        <strain evidence="2 3">DSM 17813</strain>
    </source>
</reference>
<organism evidence="2 3">
    <name type="scientific">Geoalkalibacter ferrihydriticus</name>
    <dbReference type="NCBI Taxonomy" id="392333"/>
    <lineage>
        <taxon>Bacteria</taxon>
        <taxon>Pseudomonadati</taxon>
        <taxon>Thermodesulfobacteriota</taxon>
        <taxon>Desulfuromonadia</taxon>
        <taxon>Desulfuromonadales</taxon>
        <taxon>Geoalkalibacteraceae</taxon>
        <taxon>Geoalkalibacter</taxon>
    </lineage>
</organism>
<name>A0A1G9K710_9BACT</name>
<protein>
    <submittedName>
        <fullName evidence="2">Type IV pilus assembly protein PilP</fullName>
    </submittedName>
</protein>
<dbReference type="EMBL" id="FNGU01000001">
    <property type="protein sequence ID" value="SDL45326.1"/>
    <property type="molecule type" value="Genomic_DNA"/>
</dbReference>
<dbReference type="Gene3D" id="2.30.30.830">
    <property type="match status" value="1"/>
</dbReference>